<proteinExistence type="inferred from homology"/>
<dbReference type="STRING" id="1484.SA87_03455"/>
<keyword evidence="3" id="KW-1133">Transmembrane helix</keyword>
<comment type="similarity">
    <text evidence="1">Belongs to the GerABKA family.</text>
</comment>
<feature type="transmembrane region" description="Helical" evidence="3">
    <location>
        <begin position="450"/>
        <end position="476"/>
    </location>
</feature>
<evidence type="ECO:0000256" key="3">
    <source>
        <dbReference type="SAM" id="Phobius"/>
    </source>
</evidence>
<dbReference type="InterPro" id="IPR004995">
    <property type="entry name" value="Spore_Ger"/>
</dbReference>
<sequence length="557" mass="62857">MFFLPRQTLTAGEVLAVWRKNPLVTHRDELKRRTEAKKKTQPQTPIPRRLAPAIRRLEATFHFQANDDFRRRELVYGRRAAALFYFRGIADEDQIERAIIRPISLIKDGGRTHDPLRDQRLTALDIVVLETMEAVENALVDGHPVLLIDRLRRAYAFNLDDYPVRNIDKPTNENVLKGPQEGFTERLETNIALLRRYVRSPDLIVRRREIGQKNRTGIVVAYIQSLANPHLVADIESRLDAIEALEYDWVKSVEQLIEERPYSLLPSMLTTERPDRAMAHLMEGHVVILQDNLPYAFIAPATYWNVFHASEDHYQRLPYAWFIRSIRTIAFFLTLLTPGLYIAATNYHVEMIPLDLLMSISGSREVVPFPAVLEVFLMELSFELIREASVRIPSQIGPTIGIVGALILGQAAVQAGLVSPILVIVVAITGLASFTQPDLSLNLALRIGRFAFLVASALLGFLGLSLLLAVTLAYAVSFKSFGVGYYAPWAPYTPSSQDVFLRRPAPEETTLPQALLLRTKTRLDASGFFALFGRLSRRRAEKRTQAEGAGRSGRVGR</sequence>
<evidence type="ECO:0000313" key="4">
    <source>
        <dbReference type="EMBL" id="OAR03897.1"/>
    </source>
</evidence>
<dbReference type="Pfam" id="PF03323">
    <property type="entry name" value="GerA"/>
    <property type="match status" value="1"/>
</dbReference>
<dbReference type="PIRSF" id="PIRSF005690">
    <property type="entry name" value="GerBA"/>
    <property type="match status" value="1"/>
</dbReference>
<name>A0A179IMJ6_HYDSH</name>
<accession>A0A179IMJ6</accession>
<dbReference type="PANTHER" id="PTHR22550">
    <property type="entry name" value="SPORE GERMINATION PROTEIN"/>
    <property type="match status" value="1"/>
</dbReference>
<dbReference type="OrthoDB" id="9772630at2"/>
<dbReference type="InterPro" id="IPR050768">
    <property type="entry name" value="UPF0353/GerABKA_families"/>
</dbReference>
<dbReference type="EMBL" id="JXBB01000034">
    <property type="protein sequence ID" value="OAR03897.1"/>
    <property type="molecule type" value="Genomic_DNA"/>
</dbReference>
<evidence type="ECO:0000313" key="5">
    <source>
        <dbReference type="Proteomes" id="UP000243024"/>
    </source>
</evidence>
<reference evidence="4 5" key="1">
    <citation type="submission" date="2015-09" db="EMBL/GenBank/DDBJ databases">
        <title>Draft genome sequence of Hydrogenibacillus schlegelii DSM 2000.</title>
        <authorList>
            <person name="Hemp J."/>
        </authorList>
    </citation>
    <scope>NUCLEOTIDE SEQUENCE [LARGE SCALE GENOMIC DNA]</scope>
    <source>
        <strain evidence="4 5">MA 48</strain>
    </source>
</reference>
<comment type="caution">
    <text evidence="4">The sequence shown here is derived from an EMBL/GenBank/DDBJ whole genome shotgun (WGS) entry which is preliminary data.</text>
</comment>
<dbReference type="PANTHER" id="PTHR22550:SF5">
    <property type="entry name" value="LEUCINE ZIPPER PROTEIN 4"/>
    <property type="match status" value="1"/>
</dbReference>
<protein>
    <submittedName>
        <fullName evidence="4">Uncharacterized protein</fullName>
    </submittedName>
</protein>
<keyword evidence="5" id="KW-1185">Reference proteome</keyword>
<keyword evidence="3" id="KW-0812">Transmembrane</keyword>
<feature type="transmembrane region" description="Helical" evidence="3">
    <location>
        <begin position="397"/>
        <end position="430"/>
    </location>
</feature>
<dbReference type="AlphaFoldDB" id="A0A179IMJ6"/>
<gene>
    <name evidence="4" type="ORF">SA87_03455</name>
</gene>
<dbReference type="GO" id="GO:0009847">
    <property type="term" value="P:spore germination"/>
    <property type="evidence" value="ECO:0007669"/>
    <property type="project" value="InterPro"/>
</dbReference>
<keyword evidence="2 3" id="KW-0472">Membrane</keyword>
<evidence type="ECO:0000256" key="2">
    <source>
        <dbReference type="ARBA" id="ARBA00023136"/>
    </source>
</evidence>
<organism evidence="4 5">
    <name type="scientific">Hydrogenibacillus schlegelii</name>
    <name type="common">Bacillus schlegelii</name>
    <dbReference type="NCBI Taxonomy" id="1484"/>
    <lineage>
        <taxon>Bacteria</taxon>
        <taxon>Bacillati</taxon>
        <taxon>Bacillota</taxon>
        <taxon>Bacilli</taxon>
        <taxon>Bacillales</taxon>
        <taxon>Bacillales Family X. Incertae Sedis</taxon>
        <taxon>Hydrogenibacillus</taxon>
    </lineage>
</organism>
<dbReference type="Proteomes" id="UP000243024">
    <property type="component" value="Unassembled WGS sequence"/>
</dbReference>
<evidence type="ECO:0000256" key="1">
    <source>
        <dbReference type="ARBA" id="ARBA00005278"/>
    </source>
</evidence>
<dbReference type="GO" id="GO:0016020">
    <property type="term" value="C:membrane"/>
    <property type="evidence" value="ECO:0007669"/>
    <property type="project" value="InterPro"/>
</dbReference>